<feature type="compositionally biased region" description="Low complexity" evidence="1">
    <location>
        <begin position="1"/>
        <end position="17"/>
    </location>
</feature>
<evidence type="ECO:0008006" key="5">
    <source>
        <dbReference type="Google" id="ProtNLM"/>
    </source>
</evidence>
<feature type="region of interest" description="Disordered" evidence="1">
    <location>
        <begin position="1"/>
        <end position="23"/>
    </location>
</feature>
<evidence type="ECO:0000256" key="2">
    <source>
        <dbReference type="SAM" id="Phobius"/>
    </source>
</evidence>
<name>A0ABT8PTV9_9ENTR</name>
<dbReference type="Proteomes" id="UP001174867">
    <property type="component" value="Unassembled WGS sequence"/>
</dbReference>
<keyword evidence="4" id="KW-1185">Reference proteome</keyword>
<feature type="transmembrane region" description="Helical" evidence="2">
    <location>
        <begin position="35"/>
        <end position="55"/>
    </location>
</feature>
<dbReference type="EMBL" id="JAUJYW010000004">
    <property type="protein sequence ID" value="MDN8599770.1"/>
    <property type="molecule type" value="Genomic_DNA"/>
</dbReference>
<organism evidence="3 4">
    <name type="scientific">Citrobacter enshiensis</name>
    <dbReference type="NCBI Taxonomy" id="2971264"/>
    <lineage>
        <taxon>Bacteria</taxon>
        <taxon>Pseudomonadati</taxon>
        <taxon>Pseudomonadota</taxon>
        <taxon>Gammaproteobacteria</taxon>
        <taxon>Enterobacterales</taxon>
        <taxon>Enterobacteriaceae</taxon>
        <taxon>Citrobacter</taxon>
    </lineage>
</organism>
<protein>
    <recommendedName>
        <fullName evidence="5">HEAT repeat domain-containing protein</fullName>
    </recommendedName>
</protein>
<keyword evidence="2" id="KW-1133">Transmembrane helix</keyword>
<keyword evidence="2" id="KW-0472">Membrane</keyword>
<evidence type="ECO:0000313" key="3">
    <source>
        <dbReference type="EMBL" id="MDN8599770.1"/>
    </source>
</evidence>
<reference evidence="3 4" key="1">
    <citation type="submission" date="2023-07" db="EMBL/GenBank/DDBJ databases">
        <title>Citrobacter selenititolerans sp. nov., isolated from seleniferous soil.</title>
        <authorList>
            <person name="Zhang S."/>
            <person name="Li K."/>
            <person name="Peng J."/>
            <person name="Wang H."/>
            <person name="Sun J."/>
            <person name="Guo Y."/>
        </authorList>
    </citation>
    <scope>NUCLEOTIDE SEQUENCE [LARGE SCALE GENOMIC DNA]</scope>
    <source>
        <strain evidence="3 4">S2-9</strain>
    </source>
</reference>
<keyword evidence="2" id="KW-0812">Transmembrane</keyword>
<sequence>MSAPSSRVSSTSHTTRSQPRKHAVSFSDKDVWDRITSLAAILIPAAIALAGYFIGQAIKDAEIASQEKRADLDRALARESVRVSQANLINTLMKSLTSVNPQERQLAVQAVIIALPEEGPALARTIEQTDKDKSVQEAARNSIDQRIETLLQDLFASDASTRITAAQQIIQGWRNDPGAVDAIISFAKSHPSNENGIFNAVVVLSEFNASALKTHRAQVIAFAEQAKGAGPNTAARAAVLLSRLGPNPA</sequence>
<comment type="caution">
    <text evidence="3">The sequence shown here is derived from an EMBL/GenBank/DDBJ whole genome shotgun (WGS) entry which is preliminary data.</text>
</comment>
<accession>A0ABT8PTV9</accession>
<dbReference type="SUPFAM" id="SSF48371">
    <property type="entry name" value="ARM repeat"/>
    <property type="match status" value="1"/>
</dbReference>
<dbReference type="RefSeq" id="WP_276292174.1">
    <property type="nucleotide sequence ID" value="NZ_CP119862.1"/>
</dbReference>
<dbReference type="InterPro" id="IPR016024">
    <property type="entry name" value="ARM-type_fold"/>
</dbReference>
<proteinExistence type="predicted"/>
<evidence type="ECO:0000256" key="1">
    <source>
        <dbReference type="SAM" id="MobiDB-lite"/>
    </source>
</evidence>
<evidence type="ECO:0000313" key="4">
    <source>
        <dbReference type="Proteomes" id="UP001174867"/>
    </source>
</evidence>
<gene>
    <name evidence="3" type="ORF">Q0A17_10160</name>
</gene>